<dbReference type="InterPro" id="IPR029753">
    <property type="entry name" value="D-isomer_DH_CS"/>
</dbReference>
<dbReference type="Pfam" id="PF02826">
    <property type="entry name" value="2-Hacid_dh_C"/>
    <property type="match status" value="1"/>
</dbReference>
<geneLocation type="plasmid" evidence="7 8">
    <name>unnamed1</name>
</geneLocation>
<dbReference type="InterPro" id="IPR006140">
    <property type="entry name" value="D-isomer_DH_NAD-bd"/>
</dbReference>
<comment type="similarity">
    <text evidence="1 4">Belongs to the D-isomer specific 2-hydroxyacid dehydrogenase family.</text>
</comment>
<dbReference type="Pfam" id="PF00389">
    <property type="entry name" value="2-Hacid_dh"/>
    <property type="match status" value="1"/>
</dbReference>
<dbReference type="InterPro" id="IPR006139">
    <property type="entry name" value="D-isomer_2_OHA_DH_cat_dom"/>
</dbReference>
<reference evidence="7 8" key="1">
    <citation type="submission" date="2023-08" db="EMBL/GenBank/DDBJ databases">
        <title>Pathogen: clinical or host-associated sample.</title>
        <authorList>
            <person name="Hergert J."/>
            <person name="Casey R."/>
            <person name="Wagner J."/>
            <person name="Young E.L."/>
            <person name="Oakeson K.F."/>
        </authorList>
    </citation>
    <scope>NUCLEOTIDE SEQUENCE [LARGE SCALE GENOMIC DNA]</scope>
    <source>
        <strain evidence="7 8">1760953</strain>
        <plasmid evidence="7 8">unnamed1</plasmid>
    </source>
</reference>
<dbReference type="PANTHER" id="PTHR42789:SF1">
    <property type="entry name" value="D-ISOMER SPECIFIC 2-HYDROXYACID DEHYDROGENASE FAMILY PROTEIN (AFU_ORTHOLOGUE AFUA_6G10090)"/>
    <property type="match status" value="1"/>
</dbReference>
<dbReference type="AlphaFoldDB" id="A0AA50H9V7"/>
<keyword evidence="8" id="KW-1185">Reference proteome</keyword>
<dbReference type="EMBL" id="CP132303">
    <property type="protein sequence ID" value="WLR99526.1"/>
    <property type="molecule type" value="Genomic_DNA"/>
</dbReference>
<dbReference type="Gene3D" id="3.40.50.720">
    <property type="entry name" value="NAD(P)-binding Rossmann-like Domain"/>
    <property type="match status" value="2"/>
</dbReference>
<organism evidence="7 8">
    <name type="scientific">Shinella sumterensis</name>
    <dbReference type="NCBI Taxonomy" id="1967501"/>
    <lineage>
        <taxon>Bacteria</taxon>
        <taxon>Pseudomonadati</taxon>
        <taxon>Pseudomonadota</taxon>
        <taxon>Alphaproteobacteria</taxon>
        <taxon>Hyphomicrobiales</taxon>
        <taxon>Rhizobiaceae</taxon>
        <taxon>Shinella</taxon>
    </lineage>
</organism>
<dbReference type="InterPro" id="IPR036291">
    <property type="entry name" value="NAD(P)-bd_dom_sf"/>
</dbReference>
<proteinExistence type="inferred from homology"/>
<evidence type="ECO:0000313" key="7">
    <source>
        <dbReference type="EMBL" id="WLR99526.1"/>
    </source>
</evidence>
<accession>A0AA50H9V7</accession>
<dbReference type="RefSeq" id="WP_306038874.1">
    <property type="nucleotide sequence ID" value="NZ_CP132303.1"/>
</dbReference>
<keyword evidence="2 4" id="KW-0560">Oxidoreductase</keyword>
<protein>
    <submittedName>
        <fullName evidence="7">D-2-hydroxyacid dehydrogenase family protein</fullName>
    </submittedName>
</protein>
<keyword evidence="3" id="KW-0520">NAD</keyword>
<dbReference type="Proteomes" id="UP001234585">
    <property type="component" value="Plasmid unnamed1"/>
</dbReference>
<dbReference type="SUPFAM" id="SSF51735">
    <property type="entry name" value="NAD(P)-binding Rossmann-fold domains"/>
    <property type="match status" value="1"/>
</dbReference>
<feature type="domain" description="D-isomer specific 2-hydroxyacid dehydrogenase NAD-binding" evidence="6">
    <location>
        <begin position="115"/>
        <end position="286"/>
    </location>
</feature>
<evidence type="ECO:0000256" key="4">
    <source>
        <dbReference type="RuleBase" id="RU003719"/>
    </source>
</evidence>
<dbReference type="PANTHER" id="PTHR42789">
    <property type="entry name" value="D-ISOMER SPECIFIC 2-HYDROXYACID DEHYDROGENASE FAMILY PROTEIN (AFU_ORTHOLOGUE AFUA_6G10090)"/>
    <property type="match status" value="1"/>
</dbReference>
<evidence type="ECO:0000259" key="5">
    <source>
        <dbReference type="Pfam" id="PF00389"/>
    </source>
</evidence>
<dbReference type="CDD" id="cd12169">
    <property type="entry name" value="PGDH_like_1"/>
    <property type="match status" value="1"/>
</dbReference>
<dbReference type="PROSITE" id="PS00671">
    <property type="entry name" value="D_2_HYDROXYACID_DH_3"/>
    <property type="match status" value="1"/>
</dbReference>
<evidence type="ECO:0000256" key="2">
    <source>
        <dbReference type="ARBA" id="ARBA00023002"/>
    </source>
</evidence>
<sequence length="322" mass="35177">MLRVAILDDYQNVSLTLADWSSLGRDVEVVRFDHNLDRDDAIVSALASFDVLCLMRERMPLSAQVIARLSALRLVVVTGTRVRTIDMAAAAEHGITVCHTHAGESATATPELAWGLILSLARSIPEEDARLRQGGWQKTIGSTLAGKTLGLVGLGKLGARMVPIARAFGMDVIAWSPNLTNDRAAEAGALRVEKMRLFQEADVVSLHLVLGERSRHVVSHTELRAMKRGAMLINTSRGPLIDEGALLEALQERRILAGLDVFDQEPLPINHPLRAAPNTVLTPHLGYVTNGAYAAFFRDTVENIRAWREGKPVRVLAAPNRN</sequence>
<dbReference type="SUPFAM" id="SSF52283">
    <property type="entry name" value="Formate/glycerate dehydrogenase catalytic domain-like"/>
    <property type="match status" value="1"/>
</dbReference>
<evidence type="ECO:0000259" key="6">
    <source>
        <dbReference type="Pfam" id="PF02826"/>
    </source>
</evidence>
<dbReference type="GO" id="GO:0016616">
    <property type="term" value="F:oxidoreductase activity, acting on the CH-OH group of donors, NAD or NADP as acceptor"/>
    <property type="evidence" value="ECO:0007669"/>
    <property type="project" value="InterPro"/>
</dbReference>
<keyword evidence="7" id="KW-0614">Plasmid</keyword>
<evidence type="ECO:0000256" key="1">
    <source>
        <dbReference type="ARBA" id="ARBA00005854"/>
    </source>
</evidence>
<gene>
    <name evidence="7" type="ORF">Q9313_22380</name>
</gene>
<evidence type="ECO:0000313" key="8">
    <source>
        <dbReference type="Proteomes" id="UP001234585"/>
    </source>
</evidence>
<feature type="domain" description="D-isomer specific 2-hydroxyacid dehydrogenase catalytic" evidence="5">
    <location>
        <begin position="22"/>
        <end position="314"/>
    </location>
</feature>
<dbReference type="GO" id="GO:0051287">
    <property type="term" value="F:NAD binding"/>
    <property type="evidence" value="ECO:0007669"/>
    <property type="project" value="InterPro"/>
</dbReference>
<name>A0AA50H9V7_9HYPH</name>
<evidence type="ECO:0000256" key="3">
    <source>
        <dbReference type="ARBA" id="ARBA00023027"/>
    </source>
</evidence>
<dbReference type="InterPro" id="IPR050857">
    <property type="entry name" value="D-2-hydroxyacid_DH"/>
</dbReference>